<dbReference type="PROSITE" id="PS51272">
    <property type="entry name" value="SLH"/>
    <property type="match status" value="1"/>
</dbReference>
<organism evidence="2 3">
    <name type="scientific">Paenibacillus agaridevorans</name>
    <dbReference type="NCBI Taxonomy" id="171404"/>
    <lineage>
        <taxon>Bacteria</taxon>
        <taxon>Bacillati</taxon>
        <taxon>Bacillota</taxon>
        <taxon>Bacilli</taxon>
        <taxon>Bacillales</taxon>
        <taxon>Paenibacillaceae</taxon>
        <taxon>Paenibacillus</taxon>
    </lineage>
</organism>
<dbReference type="InterPro" id="IPR001119">
    <property type="entry name" value="SLH_dom"/>
</dbReference>
<proteinExistence type="predicted"/>
<comment type="caution">
    <text evidence="2">The sequence shown here is derived from an EMBL/GenBank/DDBJ whole genome shotgun (WGS) entry which is preliminary data.</text>
</comment>
<dbReference type="Pfam" id="PF00395">
    <property type="entry name" value="SLH"/>
    <property type="match status" value="1"/>
</dbReference>
<dbReference type="AlphaFoldDB" id="A0A2R5EZR2"/>
<keyword evidence="3" id="KW-1185">Reference proteome</keyword>
<accession>A0A2R5EZR2</accession>
<name>A0A2R5EZR2_9BACL</name>
<reference evidence="2 3" key="1">
    <citation type="submission" date="2017-08" db="EMBL/GenBank/DDBJ databases">
        <title>Substantial Increase in Enzyme Production by Combined Drug-Resistance Mutations in Paenibacillus agaridevorans.</title>
        <authorList>
            <person name="Tanaka Y."/>
            <person name="Funane K."/>
            <person name="Hosaka T."/>
            <person name="Shiwa Y."/>
            <person name="Fujita N."/>
            <person name="Miyazaki T."/>
            <person name="Yoshikawa H."/>
            <person name="Murakami K."/>
            <person name="Kasahara K."/>
            <person name="Inaoka T."/>
            <person name="Hiraga Y."/>
            <person name="Ochi K."/>
        </authorList>
    </citation>
    <scope>NUCLEOTIDE SEQUENCE [LARGE SCALE GENOMIC DNA]</scope>
    <source>
        <strain evidence="2 3">T-3040</strain>
    </source>
</reference>
<protein>
    <submittedName>
        <fullName evidence="2">Putative S-layer protein</fullName>
    </submittedName>
</protein>
<evidence type="ECO:0000259" key="1">
    <source>
        <dbReference type="PROSITE" id="PS51272"/>
    </source>
</evidence>
<dbReference type="EMBL" id="BDQX01000339">
    <property type="protein sequence ID" value="GBG10578.1"/>
    <property type="molecule type" value="Genomic_DNA"/>
</dbReference>
<evidence type="ECO:0000313" key="2">
    <source>
        <dbReference type="EMBL" id="GBG10578.1"/>
    </source>
</evidence>
<gene>
    <name evidence="2" type="ORF">PAT3040_05329</name>
</gene>
<feature type="domain" description="SLH" evidence="1">
    <location>
        <begin position="22"/>
        <end position="79"/>
    </location>
</feature>
<dbReference type="Proteomes" id="UP000245202">
    <property type="component" value="Unassembled WGS sequence"/>
</dbReference>
<sequence length="79" mass="8492">MAVMLDRARRYADMTFGTATVGNAYADSGQISEWALEAVRQLTEAGIMQGTGNERFQPLKAVTRAQAAAALARMLTIGQ</sequence>
<evidence type="ECO:0000313" key="3">
    <source>
        <dbReference type="Proteomes" id="UP000245202"/>
    </source>
</evidence>